<keyword evidence="6" id="KW-1185">Reference proteome</keyword>
<dbReference type="PROSITE" id="PS50082">
    <property type="entry name" value="WD_REPEATS_2"/>
    <property type="match status" value="2"/>
</dbReference>
<dbReference type="AlphaFoldDB" id="A0AAR5QD82"/>
<evidence type="ECO:0000313" key="6">
    <source>
        <dbReference type="Proteomes" id="UP000019118"/>
    </source>
</evidence>
<dbReference type="EnsemblMetazoa" id="XM_019915630.1">
    <property type="protein sequence ID" value="XP_019771189.1"/>
    <property type="gene ID" value="LOC109545130"/>
</dbReference>
<evidence type="ECO:0000256" key="4">
    <source>
        <dbReference type="PROSITE-ProRule" id="PRU00221"/>
    </source>
</evidence>
<dbReference type="InterPro" id="IPR001680">
    <property type="entry name" value="WD40_rpt"/>
</dbReference>
<dbReference type="Pfam" id="PF00400">
    <property type="entry name" value="WD40"/>
    <property type="match status" value="2"/>
</dbReference>
<reference evidence="6" key="1">
    <citation type="journal article" date="2013" name="Genome Biol.">
        <title>Draft genome of the mountain pine beetle, Dendroctonus ponderosae Hopkins, a major forest pest.</title>
        <authorList>
            <person name="Keeling C.I."/>
            <person name="Yuen M.M."/>
            <person name="Liao N.Y."/>
            <person name="Docking T.R."/>
            <person name="Chan S.K."/>
            <person name="Taylor G.A."/>
            <person name="Palmquist D.L."/>
            <person name="Jackman S.D."/>
            <person name="Nguyen A."/>
            <person name="Li M."/>
            <person name="Henderson H."/>
            <person name="Janes J.K."/>
            <person name="Zhao Y."/>
            <person name="Pandoh P."/>
            <person name="Moore R."/>
            <person name="Sperling F.A."/>
            <person name="Huber D.P."/>
            <person name="Birol I."/>
            <person name="Jones S.J."/>
            <person name="Bohlmann J."/>
        </authorList>
    </citation>
    <scope>NUCLEOTIDE SEQUENCE</scope>
</reference>
<organism evidence="5 6">
    <name type="scientific">Dendroctonus ponderosae</name>
    <name type="common">Mountain pine beetle</name>
    <dbReference type="NCBI Taxonomy" id="77166"/>
    <lineage>
        <taxon>Eukaryota</taxon>
        <taxon>Metazoa</taxon>
        <taxon>Ecdysozoa</taxon>
        <taxon>Arthropoda</taxon>
        <taxon>Hexapoda</taxon>
        <taxon>Insecta</taxon>
        <taxon>Pterygota</taxon>
        <taxon>Neoptera</taxon>
        <taxon>Endopterygota</taxon>
        <taxon>Coleoptera</taxon>
        <taxon>Polyphaga</taxon>
        <taxon>Cucujiformia</taxon>
        <taxon>Curculionidae</taxon>
        <taxon>Scolytinae</taxon>
        <taxon>Dendroctonus</taxon>
    </lineage>
</organism>
<keyword evidence="2 4" id="KW-0853">WD repeat</keyword>
<evidence type="ECO:0000313" key="5">
    <source>
        <dbReference type="EnsemblMetazoa" id="XP_019771189.1"/>
    </source>
</evidence>
<dbReference type="SUPFAM" id="SSF50978">
    <property type="entry name" value="WD40 repeat-like"/>
    <property type="match status" value="1"/>
</dbReference>
<evidence type="ECO:0000256" key="1">
    <source>
        <dbReference type="ARBA" id="ARBA00021125"/>
    </source>
</evidence>
<dbReference type="PROSITE" id="PS50294">
    <property type="entry name" value="WD_REPEATS_REGION"/>
    <property type="match status" value="2"/>
</dbReference>
<dbReference type="PANTHER" id="PTHR22889:SF0">
    <property type="entry name" value="WD REPEAT-CONTAINING PROTEIN 89"/>
    <property type="match status" value="1"/>
</dbReference>
<feature type="repeat" description="WD" evidence="4">
    <location>
        <begin position="181"/>
        <end position="215"/>
    </location>
</feature>
<accession>A0AAR5QD82</accession>
<dbReference type="InterPro" id="IPR039328">
    <property type="entry name" value="WDR89"/>
</dbReference>
<sequence length="375" mass="41973">MEIEENVDDFNDSCSDSDLADIEELNSLFLPCHNVSSQSVGPKYILHISATNDTNCNIVTALSDASCDVFNLTESQLHKLNKFQEHNQKLIDCKFSSDNRNLFFTGSSDGTIKIWDLRVPTESVITFKDTTLTEGSSVKPLSSFDVSPSNILLAAGTELTDGDAYILFWDIRNTALLGAYWESHTDDITQVKFHPNDSNKLISGSTDKLINIYNLLESNEDDALQECLNTEALVEELQWFNVGKQWKISCVTSTNDLQLWETDGAEPYKCLSRVDIASQIKKNPGNTYIAAIHPLRNSLFALCGSNNSLRSLNISTHDLNSGYQCLENTQRVRSSWINEHTNLLLTGGEKGKLDVWKPDFSQLNLKDLKRKNGSQ</sequence>
<dbReference type="PANTHER" id="PTHR22889">
    <property type="entry name" value="WD REPEAT-CONTAINING PROTEIN 89"/>
    <property type="match status" value="1"/>
</dbReference>
<reference evidence="5" key="2">
    <citation type="submission" date="2024-08" db="UniProtKB">
        <authorList>
            <consortium name="EnsemblMetazoa"/>
        </authorList>
    </citation>
    <scope>IDENTIFICATION</scope>
</reference>
<keyword evidence="3" id="KW-0677">Repeat</keyword>
<feature type="repeat" description="WD" evidence="4">
    <location>
        <begin position="83"/>
        <end position="118"/>
    </location>
</feature>
<dbReference type="InterPro" id="IPR015943">
    <property type="entry name" value="WD40/YVTN_repeat-like_dom_sf"/>
</dbReference>
<name>A0AAR5QD82_DENPD</name>
<dbReference type="Proteomes" id="UP000019118">
    <property type="component" value="Unassembled WGS sequence"/>
</dbReference>
<dbReference type="InterPro" id="IPR036322">
    <property type="entry name" value="WD40_repeat_dom_sf"/>
</dbReference>
<evidence type="ECO:0000256" key="3">
    <source>
        <dbReference type="ARBA" id="ARBA00022737"/>
    </source>
</evidence>
<dbReference type="Gene3D" id="2.130.10.10">
    <property type="entry name" value="YVTN repeat-like/Quinoprotein amine dehydrogenase"/>
    <property type="match status" value="2"/>
</dbReference>
<dbReference type="SMART" id="SM00320">
    <property type="entry name" value="WD40"/>
    <property type="match status" value="4"/>
</dbReference>
<evidence type="ECO:0000256" key="2">
    <source>
        <dbReference type="ARBA" id="ARBA00022574"/>
    </source>
</evidence>
<protein>
    <recommendedName>
        <fullName evidence="1">WD repeat-containing protein 89</fullName>
    </recommendedName>
</protein>
<proteinExistence type="predicted"/>